<evidence type="ECO:0008006" key="4">
    <source>
        <dbReference type="Google" id="ProtNLM"/>
    </source>
</evidence>
<protein>
    <recommendedName>
        <fullName evidence="4">Chlororespiratory reduction 3</fullName>
    </recommendedName>
</protein>
<dbReference type="Proteomes" id="UP001188597">
    <property type="component" value="Unassembled WGS sequence"/>
</dbReference>
<comment type="caution">
    <text evidence="2">The sequence shown here is derived from an EMBL/GenBank/DDBJ whole genome shotgun (WGS) entry which is preliminary data.</text>
</comment>
<evidence type="ECO:0000256" key="1">
    <source>
        <dbReference type="SAM" id="Phobius"/>
    </source>
</evidence>
<dbReference type="GO" id="GO:0009535">
    <property type="term" value="C:chloroplast thylakoid membrane"/>
    <property type="evidence" value="ECO:0007669"/>
    <property type="project" value="InterPro"/>
</dbReference>
<dbReference type="EMBL" id="JAVXUP010000838">
    <property type="protein sequence ID" value="KAK3020034.1"/>
    <property type="molecule type" value="Genomic_DNA"/>
</dbReference>
<dbReference type="GO" id="GO:0010598">
    <property type="term" value="C:NAD(P)H dehydrogenase complex (plastoquinone)"/>
    <property type="evidence" value="ECO:0007669"/>
    <property type="project" value="InterPro"/>
</dbReference>
<evidence type="ECO:0000313" key="3">
    <source>
        <dbReference type="Proteomes" id="UP001188597"/>
    </source>
</evidence>
<keyword evidence="1" id="KW-0472">Membrane</keyword>
<keyword evidence="1" id="KW-1133">Transmembrane helix</keyword>
<organism evidence="2 3">
    <name type="scientific">Escallonia herrerae</name>
    <dbReference type="NCBI Taxonomy" id="1293975"/>
    <lineage>
        <taxon>Eukaryota</taxon>
        <taxon>Viridiplantae</taxon>
        <taxon>Streptophyta</taxon>
        <taxon>Embryophyta</taxon>
        <taxon>Tracheophyta</taxon>
        <taxon>Spermatophyta</taxon>
        <taxon>Magnoliopsida</taxon>
        <taxon>eudicotyledons</taxon>
        <taxon>Gunneridae</taxon>
        <taxon>Pentapetalae</taxon>
        <taxon>asterids</taxon>
        <taxon>campanulids</taxon>
        <taxon>Escalloniales</taxon>
        <taxon>Escalloniaceae</taxon>
        <taxon>Escallonia</taxon>
    </lineage>
</organism>
<evidence type="ECO:0000313" key="2">
    <source>
        <dbReference type="EMBL" id="KAK3020034.1"/>
    </source>
</evidence>
<dbReference type="GO" id="GO:0009773">
    <property type="term" value="P:photosynthetic electron transport in photosystem I"/>
    <property type="evidence" value="ECO:0007669"/>
    <property type="project" value="InterPro"/>
</dbReference>
<reference evidence="2" key="1">
    <citation type="submission" date="2022-12" db="EMBL/GenBank/DDBJ databases">
        <title>Draft genome assemblies for two species of Escallonia (Escalloniales).</title>
        <authorList>
            <person name="Chanderbali A."/>
            <person name="Dervinis C."/>
            <person name="Anghel I."/>
            <person name="Soltis D."/>
            <person name="Soltis P."/>
            <person name="Zapata F."/>
        </authorList>
    </citation>
    <scope>NUCLEOTIDE SEQUENCE</scope>
    <source>
        <strain evidence="2">UCBG64.0493</strain>
        <tissue evidence="2">Leaf</tissue>
    </source>
</reference>
<keyword evidence="3" id="KW-1185">Reference proteome</keyword>
<gene>
    <name evidence="2" type="ORF">RJ639_003284</name>
</gene>
<dbReference type="PANTHER" id="PTHR36340:SF1">
    <property type="entry name" value="NAD(P)H DEHYDROGENASE SUBUNIT CRR3, CHLOROPLASTIC-RELATED"/>
    <property type="match status" value="1"/>
</dbReference>
<dbReference type="AlphaFoldDB" id="A0AA88W572"/>
<accession>A0AA88W572</accession>
<name>A0AA88W572_9ASTE</name>
<sequence>MEGFSSSESEEKKTLFDAILSNSIGKKEGSAEKKLRETGEWLLDRTESSSRSSGKKILKAVFILILPVWILSFLIASGVIKLPFNTPFLDDLIM</sequence>
<feature type="transmembrane region" description="Helical" evidence="1">
    <location>
        <begin position="57"/>
        <end position="80"/>
    </location>
</feature>
<dbReference type="PANTHER" id="PTHR36340">
    <property type="entry name" value="NAD(P)H DEHYDROGENASE SUBUNIT CRR3, CHLOROPLASTIC-RELATED"/>
    <property type="match status" value="1"/>
</dbReference>
<dbReference type="InterPro" id="IPR038931">
    <property type="entry name" value="CRR3"/>
</dbReference>
<proteinExistence type="predicted"/>
<keyword evidence="1" id="KW-0812">Transmembrane</keyword>